<organism evidence="2 3">
    <name type="scientific">Bifidobacterium cuniculi</name>
    <dbReference type="NCBI Taxonomy" id="1688"/>
    <lineage>
        <taxon>Bacteria</taxon>
        <taxon>Bacillati</taxon>
        <taxon>Actinomycetota</taxon>
        <taxon>Actinomycetes</taxon>
        <taxon>Bifidobacteriales</taxon>
        <taxon>Bifidobacteriaceae</taxon>
        <taxon>Bifidobacterium</taxon>
    </lineage>
</organism>
<dbReference type="eggNOG" id="COG2852">
    <property type="taxonomic scope" value="Bacteria"/>
</dbReference>
<dbReference type="Proteomes" id="UP000029067">
    <property type="component" value="Unassembled WGS sequence"/>
</dbReference>
<accession>A0A087AKK8</accession>
<dbReference type="Gene3D" id="3.40.960.10">
    <property type="entry name" value="VSR Endonuclease"/>
    <property type="match status" value="1"/>
</dbReference>
<dbReference type="STRING" id="1688.BCUN_1649"/>
<evidence type="ECO:0000313" key="3">
    <source>
        <dbReference type="Proteomes" id="UP000029067"/>
    </source>
</evidence>
<dbReference type="SUPFAM" id="SSF52980">
    <property type="entry name" value="Restriction endonuclease-like"/>
    <property type="match status" value="1"/>
</dbReference>
<dbReference type="AlphaFoldDB" id="A0A087AKK8"/>
<evidence type="ECO:0000313" key="2">
    <source>
        <dbReference type="EMBL" id="KFI59308.1"/>
    </source>
</evidence>
<dbReference type="InterPro" id="IPR011335">
    <property type="entry name" value="Restrct_endonuc-II-like"/>
</dbReference>
<gene>
    <name evidence="2" type="ORF">BCUN_1649</name>
</gene>
<sequence length="307" mass="35795">MRMGSMQLQELMEAKRSMEARCLAAAGELKGPVAFSGRTAVVLLGAELPRELRLVPDRLERVVNDVRKRNDTDAIACRMWNGLIEMNRVKANVWRVTAECAWTMMGAEASLEELVVLGECLMRRDRRLKRMTLESLQEYLHRLEEWGSEHRRRQVRGWEKCHKALRIMREDTDSSQESRMRLLLLRRGFGNAEVNVRVENSLRGGHFYLDAAFKELGIALEYDGRHHAAQWAADVNRRKDLEDMGWIVIQVTQEDLENPEMIERLVDRVANAVRERSGCDFHPVPPLTDAQLFDGRRWRRQRAWWSC</sequence>
<keyword evidence="3" id="KW-1185">Reference proteome</keyword>
<dbReference type="InterPro" id="IPR007569">
    <property type="entry name" value="DUF559"/>
</dbReference>
<reference evidence="2 3" key="1">
    <citation type="submission" date="2014-03" db="EMBL/GenBank/DDBJ databases">
        <title>Genomics of Bifidobacteria.</title>
        <authorList>
            <person name="Ventura M."/>
            <person name="Milani C."/>
            <person name="Lugli G.A."/>
        </authorList>
    </citation>
    <scope>NUCLEOTIDE SEQUENCE [LARGE SCALE GENOMIC DNA]</scope>
    <source>
        <strain evidence="2 3">LMG 10738</strain>
    </source>
</reference>
<proteinExistence type="predicted"/>
<name>A0A087AKK8_9BIFI</name>
<dbReference type="EMBL" id="JGYV01000026">
    <property type="protein sequence ID" value="KFI59308.1"/>
    <property type="molecule type" value="Genomic_DNA"/>
</dbReference>
<protein>
    <recommendedName>
        <fullName evidence="1">DUF559 domain-containing protein</fullName>
    </recommendedName>
</protein>
<evidence type="ECO:0000259" key="1">
    <source>
        <dbReference type="Pfam" id="PF04480"/>
    </source>
</evidence>
<dbReference type="Pfam" id="PF04480">
    <property type="entry name" value="DUF559"/>
    <property type="match status" value="1"/>
</dbReference>
<comment type="caution">
    <text evidence="2">The sequence shown here is derived from an EMBL/GenBank/DDBJ whole genome shotgun (WGS) entry which is preliminary data.</text>
</comment>
<feature type="domain" description="DUF559" evidence="1">
    <location>
        <begin position="204"/>
        <end position="260"/>
    </location>
</feature>